<evidence type="ECO:0000313" key="2">
    <source>
        <dbReference type="EMBL" id="GFD13415.1"/>
    </source>
</evidence>
<feature type="compositionally biased region" description="Basic and acidic residues" evidence="1">
    <location>
        <begin position="28"/>
        <end position="52"/>
    </location>
</feature>
<sequence>KRRQGDKDNDEEPSARLNWGSKRRRARKEHESSIEPKEKSSKSTGKSKEGSKSHQKSTSKSTQPEEPIHTIKDLEEPAH</sequence>
<evidence type="ECO:0000256" key="1">
    <source>
        <dbReference type="SAM" id="MobiDB-lite"/>
    </source>
</evidence>
<dbReference type="AlphaFoldDB" id="A0A699TRI8"/>
<comment type="caution">
    <text evidence="2">The sequence shown here is derived from an EMBL/GenBank/DDBJ whole genome shotgun (WGS) entry which is preliminary data.</text>
</comment>
<protein>
    <submittedName>
        <fullName evidence="2">Uncharacterized protein</fullName>
    </submittedName>
</protein>
<organism evidence="2">
    <name type="scientific">Tanacetum cinerariifolium</name>
    <name type="common">Dalmatian daisy</name>
    <name type="synonym">Chrysanthemum cinerariifolium</name>
    <dbReference type="NCBI Taxonomy" id="118510"/>
    <lineage>
        <taxon>Eukaryota</taxon>
        <taxon>Viridiplantae</taxon>
        <taxon>Streptophyta</taxon>
        <taxon>Embryophyta</taxon>
        <taxon>Tracheophyta</taxon>
        <taxon>Spermatophyta</taxon>
        <taxon>Magnoliopsida</taxon>
        <taxon>eudicotyledons</taxon>
        <taxon>Gunneridae</taxon>
        <taxon>Pentapetalae</taxon>
        <taxon>asterids</taxon>
        <taxon>campanulids</taxon>
        <taxon>Asterales</taxon>
        <taxon>Asteraceae</taxon>
        <taxon>Asteroideae</taxon>
        <taxon>Anthemideae</taxon>
        <taxon>Anthemidinae</taxon>
        <taxon>Tanacetum</taxon>
    </lineage>
</organism>
<accession>A0A699TRI8</accession>
<feature type="region of interest" description="Disordered" evidence="1">
    <location>
        <begin position="1"/>
        <end position="79"/>
    </location>
</feature>
<reference evidence="2" key="1">
    <citation type="journal article" date="2019" name="Sci. Rep.">
        <title>Draft genome of Tanacetum cinerariifolium, the natural source of mosquito coil.</title>
        <authorList>
            <person name="Yamashiro T."/>
            <person name="Shiraishi A."/>
            <person name="Satake H."/>
            <person name="Nakayama K."/>
        </authorList>
    </citation>
    <scope>NUCLEOTIDE SEQUENCE</scope>
</reference>
<gene>
    <name evidence="2" type="ORF">Tci_885384</name>
</gene>
<proteinExistence type="predicted"/>
<feature type="compositionally biased region" description="Basic and acidic residues" evidence="1">
    <location>
        <begin position="66"/>
        <end position="79"/>
    </location>
</feature>
<name>A0A699TRI8_TANCI</name>
<feature type="non-terminal residue" evidence="2">
    <location>
        <position position="1"/>
    </location>
</feature>
<dbReference type="EMBL" id="BKCJ011272322">
    <property type="protein sequence ID" value="GFD13415.1"/>
    <property type="molecule type" value="Genomic_DNA"/>
</dbReference>